<dbReference type="AlphaFoldDB" id="A0A445AGG5"/>
<keyword evidence="2" id="KW-1185">Reference proteome</keyword>
<dbReference type="PANTHER" id="PTHR35304">
    <property type="entry name" value="OS05G0120300 PROTEIN-RELATED"/>
    <property type="match status" value="1"/>
</dbReference>
<evidence type="ECO:0000313" key="1">
    <source>
        <dbReference type="EMBL" id="RYR25536.1"/>
    </source>
</evidence>
<accession>A0A445AGG5</accession>
<dbReference type="OrthoDB" id="749576at2759"/>
<dbReference type="Proteomes" id="UP000289738">
    <property type="component" value="Chromosome B02"/>
</dbReference>
<gene>
    <name evidence="1" type="ORF">Ahy_B02g059336</name>
</gene>
<comment type="caution">
    <text evidence="1">The sequence shown here is derived from an EMBL/GenBank/DDBJ whole genome shotgun (WGS) entry which is preliminary data.</text>
</comment>
<dbReference type="EMBL" id="SDMP01000012">
    <property type="protein sequence ID" value="RYR25536.1"/>
    <property type="molecule type" value="Genomic_DNA"/>
</dbReference>
<dbReference type="STRING" id="3818.A0A445AGG5"/>
<name>A0A445AGG5_ARAHY</name>
<reference evidence="1 2" key="1">
    <citation type="submission" date="2019-01" db="EMBL/GenBank/DDBJ databases">
        <title>Sequencing of cultivated peanut Arachis hypogaea provides insights into genome evolution and oil improvement.</title>
        <authorList>
            <person name="Chen X."/>
        </authorList>
    </citation>
    <scope>NUCLEOTIDE SEQUENCE [LARGE SCALE GENOMIC DNA]</scope>
    <source>
        <strain evidence="2">cv. Fuhuasheng</strain>
        <tissue evidence="1">Leaves</tissue>
    </source>
</reference>
<proteinExistence type="predicted"/>
<protein>
    <submittedName>
        <fullName evidence="1">Uncharacterized protein</fullName>
    </submittedName>
</protein>
<evidence type="ECO:0000313" key="2">
    <source>
        <dbReference type="Proteomes" id="UP000289738"/>
    </source>
</evidence>
<sequence length="156" mass="18428">MNSICISNCINDTRDSRIRANYTNLYKWPESDVEFVRSLSHEGRRRCHVYGQDHPKVVDSISCRQMYLRSYQFSRKESVPQKTKRCFRRVKERVTRGNHGGWRNNCRKRIIGRHHGRRNKCLVWRRLKQISCAALFRIFKKLLSSAASVDVVKGGD</sequence>
<dbReference type="PANTHER" id="PTHR35304:SF1">
    <property type="entry name" value="OS05G0120300 PROTEIN"/>
    <property type="match status" value="1"/>
</dbReference>
<dbReference type="Gramene" id="arahy.Tifrunner.gnm2.ann2.Ah12g189500.1">
    <property type="protein sequence ID" value="arahy.Tifrunner.gnm2.ann2.Ah12g189500.1-CDS-1"/>
    <property type="gene ID" value="arahy.Tifrunner.gnm2.ann2.Ah12g189500"/>
</dbReference>
<organism evidence="1 2">
    <name type="scientific">Arachis hypogaea</name>
    <name type="common">Peanut</name>
    <dbReference type="NCBI Taxonomy" id="3818"/>
    <lineage>
        <taxon>Eukaryota</taxon>
        <taxon>Viridiplantae</taxon>
        <taxon>Streptophyta</taxon>
        <taxon>Embryophyta</taxon>
        <taxon>Tracheophyta</taxon>
        <taxon>Spermatophyta</taxon>
        <taxon>Magnoliopsida</taxon>
        <taxon>eudicotyledons</taxon>
        <taxon>Gunneridae</taxon>
        <taxon>Pentapetalae</taxon>
        <taxon>rosids</taxon>
        <taxon>fabids</taxon>
        <taxon>Fabales</taxon>
        <taxon>Fabaceae</taxon>
        <taxon>Papilionoideae</taxon>
        <taxon>50 kb inversion clade</taxon>
        <taxon>dalbergioids sensu lato</taxon>
        <taxon>Dalbergieae</taxon>
        <taxon>Pterocarpus clade</taxon>
        <taxon>Arachis</taxon>
    </lineage>
</organism>